<accession>A0A1I8EI72</accession>
<proteinExistence type="predicted"/>
<evidence type="ECO:0000313" key="2">
    <source>
        <dbReference type="WBParaSite" id="maker-PairedContig_2292-snap-gene-0.4-mRNA-1"/>
    </source>
</evidence>
<dbReference type="WBParaSite" id="maker-PairedContig_2163-snap-gene-0.2-mRNA-1">
    <property type="protein sequence ID" value="maker-PairedContig_2163-snap-gene-0.2-mRNA-1"/>
    <property type="gene ID" value="maker-PairedContig_2163-snap-gene-0.2"/>
</dbReference>
<name>A0A1I8EI72_WUCBA</name>
<evidence type="ECO:0008006" key="3">
    <source>
        <dbReference type="Google" id="ProtNLM"/>
    </source>
</evidence>
<dbReference type="AlphaFoldDB" id="A0A1I8EI72"/>
<reference evidence="1 2" key="1">
    <citation type="submission" date="2016-11" db="UniProtKB">
        <authorList>
            <consortium name="WormBaseParasite"/>
        </authorList>
    </citation>
    <scope>IDENTIFICATION</scope>
    <source>
        <strain evidence="1 2">pt0022</strain>
    </source>
</reference>
<dbReference type="STRING" id="6293.A0A1I8EI72"/>
<evidence type="ECO:0000313" key="1">
    <source>
        <dbReference type="WBParaSite" id="maker-PairedContig_2163-snap-gene-0.2-mRNA-1"/>
    </source>
</evidence>
<dbReference type="WBParaSite" id="maker-PairedContig_2292-snap-gene-0.4-mRNA-1">
    <property type="protein sequence ID" value="maker-PairedContig_2292-snap-gene-0.4-mRNA-1"/>
    <property type="gene ID" value="maker-PairedContig_2292-snap-gene-0.4"/>
</dbReference>
<sequence>MVEITTKPEQIFIVNVNIAGNSTPSFSSDIYNVTLGNDIVPEMIIPFETDIAMLYVSRRLKPTDDTFQSFYIGALDKQNLIRLAVARIDVNFKQLPISGPKFSNLNYFRQFDKLPPHVTVLRVAANNQFDE</sequence>
<organism evidence="1">
    <name type="scientific">Wuchereria bancrofti</name>
    <dbReference type="NCBI Taxonomy" id="6293"/>
    <lineage>
        <taxon>Eukaryota</taxon>
        <taxon>Metazoa</taxon>
        <taxon>Ecdysozoa</taxon>
        <taxon>Nematoda</taxon>
        <taxon>Chromadorea</taxon>
        <taxon>Rhabditida</taxon>
        <taxon>Spirurina</taxon>
        <taxon>Spiruromorpha</taxon>
        <taxon>Filarioidea</taxon>
        <taxon>Onchocercidae</taxon>
        <taxon>Wuchereria</taxon>
    </lineage>
</organism>
<protein>
    <recommendedName>
        <fullName evidence="3">Cadherin domain-containing protein</fullName>
    </recommendedName>
</protein>